<dbReference type="Proteomes" id="UP001317322">
    <property type="component" value="Chromosome"/>
</dbReference>
<feature type="transmembrane region" description="Helical" evidence="2">
    <location>
        <begin position="55"/>
        <end position="78"/>
    </location>
</feature>
<keyword evidence="2" id="KW-0472">Membrane</keyword>
<dbReference type="EMBL" id="CP101989">
    <property type="protein sequence ID" value="UUI63562.1"/>
    <property type="molecule type" value="Genomic_DNA"/>
</dbReference>
<feature type="transmembrane region" description="Helical" evidence="2">
    <location>
        <begin position="401"/>
        <end position="418"/>
    </location>
</feature>
<feature type="transmembrane region" description="Helical" evidence="2">
    <location>
        <begin position="335"/>
        <end position="358"/>
    </location>
</feature>
<dbReference type="RefSeq" id="WP_227563106.1">
    <property type="nucleotide sequence ID" value="NZ_CP101989.1"/>
</dbReference>
<proteinExistence type="predicted"/>
<evidence type="ECO:0000313" key="3">
    <source>
        <dbReference type="EMBL" id="UUI63562.1"/>
    </source>
</evidence>
<protein>
    <recommendedName>
        <fullName evidence="5">Integral membrane protein</fullName>
    </recommendedName>
</protein>
<feature type="transmembrane region" description="Helical" evidence="2">
    <location>
        <begin position="287"/>
        <end position="315"/>
    </location>
</feature>
<reference evidence="3 4" key="1">
    <citation type="submission" date="2022-07" db="EMBL/GenBank/DDBJ databases">
        <title>Novel species in genus cellulomonas.</title>
        <authorList>
            <person name="Ye L."/>
        </authorList>
    </citation>
    <scope>NUCLEOTIDE SEQUENCE [LARGE SCALE GENOMIC DNA]</scope>
    <source>
        <strain evidence="4">zg-Y908</strain>
    </source>
</reference>
<feature type="transmembrane region" description="Helical" evidence="2">
    <location>
        <begin position="260"/>
        <end position="280"/>
    </location>
</feature>
<evidence type="ECO:0000256" key="2">
    <source>
        <dbReference type="SAM" id="Phobius"/>
    </source>
</evidence>
<keyword evidence="2" id="KW-0812">Transmembrane</keyword>
<name>A0ABY5K328_9CELL</name>
<keyword evidence="2" id="KW-1133">Transmembrane helix</keyword>
<feature type="coiled-coil region" evidence="1">
    <location>
        <begin position="13"/>
        <end position="40"/>
    </location>
</feature>
<accession>A0ABY5K328</accession>
<gene>
    <name evidence="3" type="ORF">NP075_10350</name>
</gene>
<evidence type="ECO:0000313" key="4">
    <source>
        <dbReference type="Proteomes" id="UP001317322"/>
    </source>
</evidence>
<keyword evidence="4" id="KW-1185">Reference proteome</keyword>
<evidence type="ECO:0008006" key="5">
    <source>
        <dbReference type="Google" id="ProtNLM"/>
    </source>
</evidence>
<organism evidence="3 4">
    <name type="scientific">Cellulomonas wangsupingiae</name>
    <dbReference type="NCBI Taxonomy" id="2968085"/>
    <lineage>
        <taxon>Bacteria</taxon>
        <taxon>Bacillati</taxon>
        <taxon>Actinomycetota</taxon>
        <taxon>Actinomycetes</taxon>
        <taxon>Micrococcales</taxon>
        <taxon>Cellulomonadaceae</taxon>
        <taxon>Cellulomonas</taxon>
    </lineage>
</organism>
<feature type="transmembrane region" description="Helical" evidence="2">
    <location>
        <begin position="424"/>
        <end position="444"/>
    </location>
</feature>
<keyword evidence="1" id="KW-0175">Coiled coil</keyword>
<sequence length="459" mass="48085">MSEDQSSAGPEALDDLAARLARLEQENADLRARLVARSDEAVTRPSSPRRHRARAFVAAVLVTVGLLLAPLAVVASWAQQELTDTDRYVATVGPLAADPAIRSAVAAQLTDVVMERADVATLVHEAVTTVSDQEQLPTEVSSALVALEKPLTDGIESFVHRAADRVVSSDAFETAWVEANRVAHEQLVAVMQGREDATVQLGDDGRLTIQLSGVIEALKDRLVADGFGIAANIPEVDATFTLVQSTQLVRVRDAYEAVRLLGTWLPWLSLGLVAAGVLTARNRPRALVIAGCGLAVAMLVLALGLSVGRTLYLGALAGKVERLDAAEAVFDQVVLFLRVALRTVAVTGLVVALAAYLSGGSASARTLRAELSRGFAAARSWAERRGATTGPVGTWLGVHKGPVRAVVIVTAGLVVLLARSPTPGLVVGAALVAAALVALVELLARPASRARVDTGRTPP</sequence>
<evidence type="ECO:0000256" key="1">
    <source>
        <dbReference type="SAM" id="Coils"/>
    </source>
</evidence>